<comment type="caution">
    <text evidence="7">The sequence shown here is derived from an EMBL/GenBank/DDBJ whole genome shotgun (WGS) entry which is preliminary data.</text>
</comment>
<dbReference type="CDD" id="cd03010">
    <property type="entry name" value="TlpA_like_DsbE"/>
    <property type="match status" value="1"/>
</dbReference>
<dbReference type="Pfam" id="PF08534">
    <property type="entry name" value="Redoxin"/>
    <property type="match status" value="1"/>
</dbReference>
<dbReference type="PROSITE" id="PS51352">
    <property type="entry name" value="THIOREDOXIN_2"/>
    <property type="match status" value="1"/>
</dbReference>
<dbReference type="InterPro" id="IPR036249">
    <property type="entry name" value="Thioredoxin-like_sf"/>
</dbReference>
<organism evidence="7 8">
    <name type="scientific">Gilvimarinus algae</name>
    <dbReference type="NCBI Taxonomy" id="3058037"/>
    <lineage>
        <taxon>Bacteria</taxon>
        <taxon>Pseudomonadati</taxon>
        <taxon>Pseudomonadota</taxon>
        <taxon>Gammaproteobacteria</taxon>
        <taxon>Cellvibrionales</taxon>
        <taxon>Cellvibrionaceae</taxon>
        <taxon>Gilvimarinus</taxon>
    </lineage>
</organism>
<keyword evidence="5" id="KW-0676">Redox-active center</keyword>
<evidence type="ECO:0000256" key="4">
    <source>
        <dbReference type="ARBA" id="ARBA00023157"/>
    </source>
</evidence>
<keyword evidence="8" id="KW-1185">Reference proteome</keyword>
<dbReference type="InterPro" id="IPR013766">
    <property type="entry name" value="Thioredoxin_domain"/>
</dbReference>
<dbReference type="InterPro" id="IPR013740">
    <property type="entry name" value="Redoxin"/>
</dbReference>
<sequence length="179" mass="20226">MQRVKLFLPLLVLLVLLPLFYVGLRLDPYAMPSALVGNPLPDFELSLVEQPDVTATSADLKGQVTLLNVWATWCFACKAEHPYLNKLAEQGINLVGVNYKDERQAAQKWLRELHNPYQYSLYDNEGRLGMELGVTGAPETYLVDAEGVVLYRHIGVVDDRVWREILGPQYREALGQQSP</sequence>
<comment type="similarity">
    <text evidence="2">Belongs to the thioredoxin family. DsbE subfamily.</text>
</comment>
<dbReference type="RefSeq" id="WP_302712767.1">
    <property type="nucleotide sequence ID" value="NZ_JAULRT010000052.1"/>
</dbReference>
<dbReference type="PANTHER" id="PTHR42852:SF6">
    <property type="entry name" value="THIOL:DISULFIDE INTERCHANGE PROTEIN DSBE"/>
    <property type="match status" value="1"/>
</dbReference>
<dbReference type="Proteomes" id="UP001168380">
    <property type="component" value="Unassembled WGS sequence"/>
</dbReference>
<dbReference type="SUPFAM" id="SSF52833">
    <property type="entry name" value="Thioredoxin-like"/>
    <property type="match status" value="1"/>
</dbReference>
<evidence type="ECO:0000256" key="2">
    <source>
        <dbReference type="ARBA" id="ARBA00007758"/>
    </source>
</evidence>
<evidence type="ECO:0000313" key="8">
    <source>
        <dbReference type="Proteomes" id="UP001168380"/>
    </source>
</evidence>
<dbReference type="InterPro" id="IPR050553">
    <property type="entry name" value="Thioredoxin_ResA/DsbE_sf"/>
</dbReference>
<reference evidence="7" key="1">
    <citation type="submission" date="2023-07" db="EMBL/GenBank/DDBJ databases">
        <title>Gilvimarinus algae sp. nov., isolated from the surface of Kelp.</title>
        <authorList>
            <person name="Sun Y.Y."/>
            <person name="Gong Y."/>
            <person name="Du Z.J."/>
        </authorList>
    </citation>
    <scope>NUCLEOTIDE SEQUENCE</scope>
    <source>
        <strain evidence="7">SDUM040014</strain>
    </source>
</reference>
<evidence type="ECO:0000256" key="1">
    <source>
        <dbReference type="ARBA" id="ARBA00004383"/>
    </source>
</evidence>
<protein>
    <submittedName>
        <fullName evidence="7">DsbE family thiol:disulfide interchange protein</fullName>
    </submittedName>
</protein>
<evidence type="ECO:0000259" key="6">
    <source>
        <dbReference type="PROSITE" id="PS51352"/>
    </source>
</evidence>
<accession>A0ABT8TEH5</accession>
<evidence type="ECO:0000256" key="3">
    <source>
        <dbReference type="ARBA" id="ARBA00022748"/>
    </source>
</evidence>
<feature type="domain" description="Thioredoxin" evidence="6">
    <location>
        <begin position="34"/>
        <end position="179"/>
    </location>
</feature>
<keyword evidence="3" id="KW-0201">Cytochrome c-type biogenesis</keyword>
<dbReference type="Gene3D" id="3.40.30.10">
    <property type="entry name" value="Glutaredoxin"/>
    <property type="match status" value="1"/>
</dbReference>
<keyword evidence="4" id="KW-1015">Disulfide bond</keyword>
<proteinExistence type="inferred from homology"/>
<comment type="subcellular location">
    <subcellularLocation>
        <location evidence="1">Cell inner membrane</location>
        <topology evidence="1">Single-pass membrane protein</topology>
        <orientation evidence="1">Periplasmic side</orientation>
    </subcellularLocation>
</comment>
<evidence type="ECO:0000313" key="7">
    <source>
        <dbReference type="EMBL" id="MDO3382487.1"/>
    </source>
</evidence>
<dbReference type="PANTHER" id="PTHR42852">
    <property type="entry name" value="THIOL:DISULFIDE INTERCHANGE PROTEIN DSBE"/>
    <property type="match status" value="1"/>
</dbReference>
<dbReference type="NCBIfam" id="TIGR00385">
    <property type="entry name" value="dsbE"/>
    <property type="match status" value="1"/>
</dbReference>
<dbReference type="EMBL" id="JAULRT010000052">
    <property type="protein sequence ID" value="MDO3382487.1"/>
    <property type="molecule type" value="Genomic_DNA"/>
</dbReference>
<name>A0ABT8TEH5_9GAMM</name>
<gene>
    <name evidence="7" type="ORF">QWI16_09910</name>
</gene>
<dbReference type="InterPro" id="IPR004799">
    <property type="entry name" value="Periplasmic_diS_OxRdtase_DsbE"/>
</dbReference>
<evidence type="ECO:0000256" key="5">
    <source>
        <dbReference type="ARBA" id="ARBA00023284"/>
    </source>
</evidence>